<dbReference type="Pfam" id="PF00535">
    <property type="entry name" value="Glycos_transf_2"/>
    <property type="match status" value="1"/>
</dbReference>
<evidence type="ECO:0000313" key="3">
    <source>
        <dbReference type="Proteomes" id="UP000460416"/>
    </source>
</evidence>
<dbReference type="Proteomes" id="UP000460416">
    <property type="component" value="Unassembled WGS sequence"/>
</dbReference>
<dbReference type="PANTHER" id="PTHR48090">
    <property type="entry name" value="UNDECAPRENYL-PHOSPHATE 4-DEOXY-4-FORMAMIDO-L-ARABINOSE TRANSFERASE-RELATED"/>
    <property type="match status" value="1"/>
</dbReference>
<organism evidence="2 3">
    <name type="scientific">Christiangramia aestuarii</name>
    <dbReference type="NCBI Taxonomy" id="1028746"/>
    <lineage>
        <taxon>Bacteria</taxon>
        <taxon>Pseudomonadati</taxon>
        <taxon>Bacteroidota</taxon>
        <taxon>Flavobacteriia</taxon>
        <taxon>Flavobacteriales</taxon>
        <taxon>Flavobacteriaceae</taxon>
        <taxon>Christiangramia</taxon>
    </lineage>
</organism>
<dbReference type="CDD" id="cd04179">
    <property type="entry name" value="DPM_DPG-synthase_like"/>
    <property type="match status" value="1"/>
</dbReference>
<reference evidence="2 3" key="1">
    <citation type="submission" date="2019-07" db="EMBL/GenBank/DDBJ databases">
        <title>Gramella aestuarii sp. nov., isolated from a tidal flat, and emended description of Gramella echinicola.</title>
        <authorList>
            <person name="Liu L."/>
        </authorList>
    </citation>
    <scope>NUCLEOTIDE SEQUENCE [LARGE SCALE GENOMIC DNA]</scope>
    <source>
        <strain evidence="2 3">BS12</strain>
    </source>
</reference>
<dbReference type="InterPro" id="IPR050256">
    <property type="entry name" value="Glycosyltransferase_2"/>
</dbReference>
<comment type="caution">
    <text evidence="2">The sequence shown here is derived from an EMBL/GenBank/DDBJ whole genome shotgun (WGS) entry which is preliminary data.</text>
</comment>
<evidence type="ECO:0000259" key="1">
    <source>
        <dbReference type="Pfam" id="PF00535"/>
    </source>
</evidence>
<protein>
    <submittedName>
        <fullName evidence="2">Glycosyltransferase family 2 protein</fullName>
    </submittedName>
</protein>
<accession>A0A7K1LNG7</accession>
<dbReference type="GO" id="GO:0016740">
    <property type="term" value="F:transferase activity"/>
    <property type="evidence" value="ECO:0007669"/>
    <property type="project" value="UniProtKB-KW"/>
</dbReference>
<keyword evidence="2" id="KW-0808">Transferase</keyword>
<dbReference type="SUPFAM" id="SSF53448">
    <property type="entry name" value="Nucleotide-diphospho-sugar transferases"/>
    <property type="match status" value="1"/>
</dbReference>
<name>A0A7K1LNG7_9FLAO</name>
<sequence>MNIPEDLIIKVLIPAYNEAGSIPHVISDIPDYVDEVIVISNNSTDDTEANAEKAGATVLSESRKGYGYACLKGMEYVSKLKEKPEIIVFLDGDYSDYPEEMDKLLQPILEEDKDFVVGARVAEWREKGAMTFPQIFGNWLATSLMKLFFRSRFTDLGPFRAIKYPKLLQLEMEDKTYGWTVEMQLKALRQNLSYAEVPVHYRNRIGVSKVSGTVKGAIFAGVKILGWIFKYSFK</sequence>
<dbReference type="InterPro" id="IPR001173">
    <property type="entry name" value="Glyco_trans_2-like"/>
</dbReference>
<gene>
    <name evidence="2" type="ORF">FLP08_07175</name>
</gene>
<dbReference type="RefSeq" id="WP_156275425.1">
    <property type="nucleotide sequence ID" value="NZ_BAABGI010000001.1"/>
</dbReference>
<dbReference type="PANTHER" id="PTHR48090:SF7">
    <property type="entry name" value="RFBJ PROTEIN"/>
    <property type="match status" value="1"/>
</dbReference>
<proteinExistence type="predicted"/>
<keyword evidence="3" id="KW-1185">Reference proteome</keyword>
<dbReference type="Gene3D" id="3.90.550.10">
    <property type="entry name" value="Spore Coat Polysaccharide Biosynthesis Protein SpsA, Chain A"/>
    <property type="match status" value="1"/>
</dbReference>
<feature type="domain" description="Glycosyltransferase 2-like" evidence="1">
    <location>
        <begin position="11"/>
        <end position="139"/>
    </location>
</feature>
<dbReference type="EMBL" id="VJVW01000002">
    <property type="protein sequence ID" value="MUP42349.1"/>
    <property type="molecule type" value="Genomic_DNA"/>
</dbReference>
<evidence type="ECO:0000313" key="2">
    <source>
        <dbReference type="EMBL" id="MUP42349.1"/>
    </source>
</evidence>
<dbReference type="InterPro" id="IPR029044">
    <property type="entry name" value="Nucleotide-diphossugar_trans"/>
</dbReference>
<dbReference type="OrthoDB" id="9797819at2"/>
<dbReference type="AlphaFoldDB" id="A0A7K1LNG7"/>